<dbReference type="Gene3D" id="3.30.300.30">
    <property type="match status" value="1"/>
</dbReference>
<name>F2TWN1_SALR5</name>
<evidence type="ECO:0000313" key="6">
    <source>
        <dbReference type="Proteomes" id="UP000007799"/>
    </source>
</evidence>
<feature type="domain" description="Carrier" evidence="4">
    <location>
        <begin position="865"/>
        <end position="939"/>
    </location>
</feature>
<dbReference type="OMA" id="HEIFHKN"/>
<keyword evidence="1" id="KW-0596">Phosphopantetheine</keyword>
<dbReference type="PANTHER" id="PTHR44845:SF1">
    <property type="entry name" value="L-2-AMINOADIPATE REDUCTASE"/>
    <property type="match status" value="1"/>
</dbReference>
<dbReference type="STRING" id="946362.F2TWN1"/>
<evidence type="ECO:0000259" key="4">
    <source>
        <dbReference type="PROSITE" id="PS50075"/>
    </source>
</evidence>
<dbReference type="KEGG" id="sre:PTSG_11594"/>
<dbReference type="InterPro" id="IPR013120">
    <property type="entry name" value="FAR_NAD-bd"/>
</dbReference>
<dbReference type="InterPro" id="IPR036736">
    <property type="entry name" value="ACP-like_sf"/>
</dbReference>
<dbReference type="Pfam" id="PF00501">
    <property type="entry name" value="AMP-binding"/>
    <property type="match status" value="1"/>
</dbReference>
<dbReference type="CDD" id="cd05235">
    <property type="entry name" value="SDR_e1"/>
    <property type="match status" value="1"/>
</dbReference>
<dbReference type="InterPro" id="IPR009081">
    <property type="entry name" value="PP-bd_ACP"/>
</dbReference>
<dbReference type="InterPro" id="IPR025110">
    <property type="entry name" value="AMP-bd_C"/>
</dbReference>
<dbReference type="Gene3D" id="1.10.1200.10">
    <property type="entry name" value="ACP-like"/>
    <property type="match status" value="1"/>
</dbReference>
<reference evidence="5" key="1">
    <citation type="submission" date="2009-08" db="EMBL/GenBank/DDBJ databases">
        <title>Annotation of Salpingoeca rosetta.</title>
        <authorList>
            <consortium name="The Broad Institute Genome Sequencing Platform"/>
            <person name="Russ C."/>
            <person name="Cuomo C."/>
            <person name="Burger G."/>
            <person name="Gray M.W."/>
            <person name="Holland P.W.H."/>
            <person name="King N."/>
            <person name="Lang F.B.F."/>
            <person name="Roger A.J."/>
            <person name="Ruiz-Trillo I."/>
            <person name="Young S.K."/>
            <person name="Zeng Q."/>
            <person name="Gargeya S."/>
            <person name="Alvarado L."/>
            <person name="Berlin A."/>
            <person name="Chapman S.B."/>
            <person name="Chen Z."/>
            <person name="Freedman E."/>
            <person name="Gellesch M."/>
            <person name="Goldberg J."/>
            <person name="Griggs A."/>
            <person name="Gujja S."/>
            <person name="Heilman E."/>
            <person name="Heiman D."/>
            <person name="Howarth C."/>
            <person name="Mehta T."/>
            <person name="Neiman D."/>
            <person name="Pearson M."/>
            <person name="Roberts A."/>
            <person name="Saif S."/>
            <person name="Shea T."/>
            <person name="Shenoy N."/>
            <person name="Sisk P."/>
            <person name="Stolte C."/>
            <person name="Sykes S."/>
            <person name="White J."/>
            <person name="Yandava C."/>
            <person name="Haas B."/>
            <person name="Nusbaum C."/>
            <person name="Birren B."/>
        </authorList>
    </citation>
    <scope>NUCLEOTIDE SEQUENCE [LARGE SCALE GENOMIC DNA]</scope>
    <source>
        <strain evidence="5">ATCC 50818</strain>
    </source>
</reference>
<dbReference type="SUPFAM" id="SSF56801">
    <property type="entry name" value="Acetyl-CoA synthetase-like"/>
    <property type="match status" value="1"/>
</dbReference>
<dbReference type="NCBIfam" id="TIGR01733">
    <property type="entry name" value="AA-adenyl-dom"/>
    <property type="match status" value="1"/>
</dbReference>
<dbReference type="GeneID" id="16067454"/>
<keyword evidence="6" id="KW-1185">Reference proteome</keyword>
<evidence type="ECO:0000256" key="3">
    <source>
        <dbReference type="SAM" id="MobiDB-lite"/>
    </source>
</evidence>
<dbReference type="Pfam" id="PF13193">
    <property type="entry name" value="AMP-binding_C"/>
    <property type="match status" value="1"/>
</dbReference>
<evidence type="ECO:0000256" key="1">
    <source>
        <dbReference type="ARBA" id="ARBA00022450"/>
    </source>
</evidence>
<feature type="region of interest" description="Disordered" evidence="3">
    <location>
        <begin position="1"/>
        <end position="72"/>
    </location>
</feature>
<dbReference type="PANTHER" id="PTHR44845">
    <property type="entry name" value="CARRIER DOMAIN-CONTAINING PROTEIN"/>
    <property type="match status" value="1"/>
</dbReference>
<evidence type="ECO:0000313" key="5">
    <source>
        <dbReference type="EMBL" id="EGD72477.1"/>
    </source>
</evidence>
<dbReference type="Pfam" id="PF07993">
    <property type="entry name" value="NAD_binding_4"/>
    <property type="match status" value="1"/>
</dbReference>
<dbReference type="eggNOG" id="KOG1178">
    <property type="taxonomic scope" value="Eukaryota"/>
</dbReference>
<dbReference type="EMBL" id="GL832955">
    <property type="protein sequence ID" value="EGD72477.1"/>
    <property type="molecule type" value="Genomic_DNA"/>
</dbReference>
<dbReference type="NCBIfam" id="TIGR01746">
    <property type="entry name" value="Thioester-redct"/>
    <property type="match status" value="1"/>
</dbReference>
<proteinExistence type="predicted"/>
<dbReference type="Gene3D" id="3.40.50.720">
    <property type="entry name" value="NAD(P)-binding Rossmann-like Domain"/>
    <property type="match status" value="1"/>
</dbReference>
<dbReference type="PROSITE" id="PS00455">
    <property type="entry name" value="AMP_BINDING"/>
    <property type="match status" value="1"/>
</dbReference>
<gene>
    <name evidence="5" type="ORF">PTSG_11594</name>
</gene>
<dbReference type="SUPFAM" id="SSF47336">
    <property type="entry name" value="ACP-like"/>
    <property type="match status" value="1"/>
</dbReference>
<keyword evidence="2" id="KW-0597">Phosphoprotein</keyword>
<dbReference type="InterPro" id="IPR036291">
    <property type="entry name" value="NAD(P)-bd_dom_sf"/>
</dbReference>
<organism evidence="6">
    <name type="scientific">Salpingoeca rosetta (strain ATCC 50818 / BSB-021)</name>
    <dbReference type="NCBI Taxonomy" id="946362"/>
    <lineage>
        <taxon>Eukaryota</taxon>
        <taxon>Choanoflagellata</taxon>
        <taxon>Craspedida</taxon>
        <taxon>Salpingoecidae</taxon>
        <taxon>Salpingoeca</taxon>
    </lineage>
</organism>
<accession>F2TWN1</accession>
<dbReference type="InParanoid" id="F2TWN1"/>
<dbReference type="Gene3D" id="3.40.50.12780">
    <property type="entry name" value="N-terminal domain of ligase-like"/>
    <property type="match status" value="1"/>
</dbReference>
<dbReference type="PROSITE" id="PS50075">
    <property type="entry name" value="CARRIER"/>
    <property type="match status" value="1"/>
</dbReference>
<dbReference type="InterPro" id="IPR042099">
    <property type="entry name" value="ANL_N_sf"/>
</dbReference>
<feature type="compositionally biased region" description="Low complexity" evidence="3">
    <location>
        <begin position="7"/>
        <end position="56"/>
    </location>
</feature>
<dbReference type="InterPro" id="IPR045851">
    <property type="entry name" value="AMP-bd_C_sf"/>
</dbReference>
<dbReference type="Proteomes" id="UP000007799">
    <property type="component" value="Unassembled WGS sequence"/>
</dbReference>
<dbReference type="Pfam" id="PF00550">
    <property type="entry name" value="PP-binding"/>
    <property type="match status" value="1"/>
</dbReference>
<protein>
    <recommendedName>
        <fullName evidence="4">Carrier domain-containing protein</fullName>
    </recommendedName>
</protein>
<dbReference type="InterPro" id="IPR010071">
    <property type="entry name" value="AA_adenyl_dom"/>
</dbReference>
<sequence>MADANRQRAQQAQQQQQQGQQGQQGQQRQQGQQQQQQAQQGQQAQQQQRGQQQGQQAEEEQPPQDERKHEPSWQARLEWWETHLRPATAPQVYTEFPHTVSEETMFTVYDKQISRRYIQMFAEHLQDHDLLLLTAFAVFIHKQTREDCFVVMHMTTPPDFLPVLIQFKPDMTVQEAMDAVARAMAKSAEMEVPIQDLVAYFDSKGKDAGRHFRNLCKLCIVPRFREGVDRFNLLQPSLAFIAISDWLMSRRLPLDVQSQRLIPKKLGISFPADAYLSQSSESLLEQVMHTWYALTLQRDTKLVDFSLVDGDVESKSDTAKQQPNPKLPLDDTWHGSAFSYLEKHAAVTPDKPLIFYNGETHTYKAIDSVSNRLANLLISKNIGKGDVVALFAHRCPTLVVGMMGVLKSGATLTIVDPSYPATRQMTYLDVARPRAIVIISAAGQLGPEVQKYIEEKLDIQLQHTLLPPSELGGLADVSDESPGVEVQPDDIATLSFTSGSTGKPKGVRGRHVSLTHFYPWMGQEFKLSADDRFTMLSGIAHDPIQRDVFTPIFFGASIHIPHADDIGNPGALAEWAVKSAVTVMHLTPAMGQLLMANAFVRMQDLRRVFFVGDILTKRDALRLKQLAPECWIVNMYGTTETQRAVSYKCLREFADIQREKDIVSAGVGMKDVELLVLDENMRVCAVGQLGELYVRSPHLSAGYLGLPEETNKKFIVNPFTNNTRDRLYRTGDLGRFHGDMSVECIGRADDQIKIRGFRIELGEIDSHLSRHPHVRENKTLVMRDRNEEKQIVAFFVPHESGEYDITSIREHMKKHVPGYAVPSVFYPLKMMPLTPNGKVDKSRLPFPDSAIILLNRTNKEAALDRELTETEQKIKDVFAMHLDGPIGLDDNFFDIGGHSILATIVTFKLRTALFQELPINVLYKYPTIRSLATVVTELNTNESTMSPHSRDHHETLDLEAETALDPRINGSGKSVRQNVIGKNVLLTGATGFLGAHLLHDLLAATEPKGGRVICLVRAQNEEHGLHRIVASLKAYALYDVSLLSRIIVLVGDLGQENFGLTPEAFEKLASEITCIFHNGAMVHWVYPYSKLKAANVQGTSEILRLACIGEELIKVIFVSSTSVYDSPTYMQMRVVSEDAPLIAGDELTTGYAQSKWVAEKLCEKARARNIPVTVFRPGYIFGNSSTGVMNLDDYLVRFLKACVEVGSHPAIHSRINMHCVDFVSRTIVEVGWNTEPMGACFNFWTPDTIPTYRTLGFALRSNGFDVVEKPYRTWSEDVYKRAVEQGDKSFSLFPLLHFVLDDLPTRSQPATLSCANLESALKKVSEISHTDPEIPVTMTSFDKFVGFLIHVNYLPRLHPDRYTGVNLPSYAQGMVRADTHSM</sequence>
<dbReference type="InterPro" id="IPR000873">
    <property type="entry name" value="AMP-dep_synth/lig_dom"/>
</dbReference>
<dbReference type="PIRSF" id="PIRSF001617">
    <property type="entry name" value="Alpha-AR"/>
    <property type="match status" value="1"/>
</dbReference>
<dbReference type="RefSeq" id="XP_004999046.1">
    <property type="nucleotide sequence ID" value="XM_004998989.1"/>
</dbReference>
<dbReference type="InterPro" id="IPR010080">
    <property type="entry name" value="Thioester_reductase-like_dom"/>
</dbReference>
<dbReference type="SUPFAM" id="SSF51735">
    <property type="entry name" value="NAD(P)-binding Rossmann-fold domains"/>
    <property type="match status" value="1"/>
</dbReference>
<dbReference type="InterPro" id="IPR020845">
    <property type="entry name" value="AMP-binding_CS"/>
</dbReference>
<dbReference type="OrthoDB" id="329835at2759"/>
<evidence type="ECO:0000256" key="2">
    <source>
        <dbReference type="ARBA" id="ARBA00022553"/>
    </source>
</evidence>